<dbReference type="AlphaFoldDB" id="A0A9D2C6K8"/>
<dbReference type="InterPro" id="IPR016181">
    <property type="entry name" value="Acyl_CoA_acyltransferase"/>
</dbReference>
<keyword evidence="3" id="KW-0472">Membrane</keyword>
<evidence type="ECO:0000259" key="4">
    <source>
        <dbReference type="PROSITE" id="PS51186"/>
    </source>
</evidence>
<reference evidence="5" key="2">
    <citation type="submission" date="2021-04" db="EMBL/GenBank/DDBJ databases">
        <authorList>
            <person name="Gilroy R."/>
        </authorList>
    </citation>
    <scope>NUCLEOTIDE SEQUENCE</scope>
    <source>
        <strain evidence="5">ChiSxjej3B15-24422</strain>
    </source>
</reference>
<keyword evidence="3" id="KW-1133">Transmembrane helix</keyword>
<feature type="domain" description="N-acetyltransferase" evidence="4">
    <location>
        <begin position="4"/>
        <end position="154"/>
    </location>
</feature>
<evidence type="ECO:0000313" key="6">
    <source>
        <dbReference type="Proteomes" id="UP000824007"/>
    </source>
</evidence>
<dbReference type="EMBL" id="DXDD01000095">
    <property type="protein sequence ID" value="HIY60533.1"/>
    <property type="molecule type" value="Genomic_DNA"/>
</dbReference>
<name>A0A9D2C6K8_9FIRM</name>
<keyword evidence="1 5" id="KW-0808">Transferase</keyword>
<dbReference type="Gene3D" id="3.40.630.30">
    <property type="match status" value="1"/>
</dbReference>
<dbReference type="PROSITE" id="PS51186">
    <property type="entry name" value="GNAT"/>
    <property type="match status" value="1"/>
</dbReference>
<dbReference type="GO" id="GO:0016747">
    <property type="term" value="F:acyltransferase activity, transferring groups other than amino-acyl groups"/>
    <property type="evidence" value="ECO:0007669"/>
    <property type="project" value="InterPro"/>
</dbReference>
<keyword evidence="3" id="KW-0812">Transmembrane</keyword>
<evidence type="ECO:0000256" key="3">
    <source>
        <dbReference type="SAM" id="Phobius"/>
    </source>
</evidence>
<keyword evidence="2 5" id="KW-0012">Acyltransferase</keyword>
<evidence type="ECO:0000256" key="1">
    <source>
        <dbReference type="ARBA" id="ARBA00022679"/>
    </source>
</evidence>
<reference evidence="5" key="1">
    <citation type="journal article" date="2021" name="PeerJ">
        <title>Extensive microbial diversity within the chicken gut microbiome revealed by metagenomics and culture.</title>
        <authorList>
            <person name="Gilroy R."/>
            <person name="Ravi A."/>
            <person name="Getino M."/>
            <person name="Pursley I."/>
            <person name="Horton D.L."/>
            <person name="Alikhan N.F."/>
            <person name="Baker D."/>
            <person name="Gharbi K."/>
            <person name="Hall N."/>
            <person name="Watson M."/>
            <person name="Adriaenssens E.M."/>
            <person name="Foster-Nyarko E."/>
            <person name="Jarju S."/>
            <person name="Secka A."/>
            <person name="Antonio M."/>
            <person name="Oren A."/>
            <person name="Chaudhuri R.R."/>
            <person name="La Ragione R."/>
            <person name="Hildebrand F."/>
            <person name="Pallen M.J."/>
        </authorList>
    </citation>
    <scope>NUCLEOTIDE SEQUENCE</scope>
    <source>
        <strain evidence="5">ChiSxjej3B15-24422</strain>
    </source>
</reference>
<dbReference type="Proteomes" id="UP000824007">
    <property type="component" value="Unassembled WGS sequence"/>
</dbReference>
<proteinExistence type="predicted"/>
<feature type="transmembrane region" description="Helical" evidence="3">
    <location>
        <begin position="159"/>
        <end position="177"/>
    </location>
</feature>
<dbReference type="Pfam" id="PF13673">
    <property type="entry name" value="Acetyltransf_10"/>
    <property type="match status" value="1"/>
</dbReference>
<protein>
    <submittedName>
        <fullName evidence="5">GNAT family N-acetyltransferase</fullName>
        <ecNumber evidence="5">2.3.1.-</ecNumber>
    </submittedName>
</protein>
<sequence>MKIAEVQDRTPELLSRLLEIWEASVRATHLFLSEEEIGSIREYVPQALEEIAHLIAAEEETGCPAAFMGIEDGSLEMLFIAPEERGKGLGKRLIRYGLEHYDVTRLAVNEQNLQARGFYEHMGFRVYKRADSIVAPTRKTDGSGRGFYARPTWPRFKRWLSLIIFFFLCLKFSGAGMTRKNHACPCLELSISRQPPWGWSI</sequence>
<dbReference type="PANTHER" id="PTHR43800:SF1">
    <property type="entry name" value="PEPTIDYL-LYSINE N-ACETYLTRANSFERASE YJAB"/>
    <property type="match status" value="1"/>
</dbReference>
<dbReference type="PANTHER" id="PTHR43800">
    <property type="entry name" value="PEPTIDYL-LYSINE N-ACETYLTRANSFERASE YJAB"/>
    <property type="match status" value="1"/>
</dbReference>
<accession>A0A9D2C6K8</accession>
<dbReference type="EC" id="2.3.1.-" evidence="5"/>
<gene>
    <name evidence="5" type="ORF">H9831_07650</name>
</gene>
<dbReference type="SUPFAM" id="SSF55729">
    <property type="entry name" value="Acyl-CoA N-acyltransferases (Nat)"/>
    <property type="match status" value="1"/>
</dbReference>
<evidence type="ECO:0000256" key="2">
    <source>
        <dbReference type="ARBA" id="ARBA00023315"/>
    </source>
</evidence>
<organism evidence="5 6">
    <name type="scientific">Candidatus Eisenbergiella pullistercoris</name>
    <dbReference type="NCBI Taxonomy" id="2838555"/>
    <lineage>
        <taxon>Bacteria</taxon>
        <taxon>Bacillati</taxon>
        <taxon>Bacillota</taxon>
        <taxon>Clostridia</taxon>
        <taxon>Lachnospirales</taxon>
        <taxon>Lachnospiraceae</taxon>
        <taxon>Eisenbergiella</taxon>
    </lineage>
</organism>
<comment type="caution">
    <text evidence="5">The sequence shown here is derived from an EMBL/GenBank/DDBJ whole genome shotgun (WGS) entry which is preliminary data.</text>
</comment>
<dbReference type="CDD" id="cd04301">
    <property type="entry name" value="NAT_SF"/>
    <property type="match status" value="1"/>
</dbReference>
<dbReference type="InterPro" id="IPR000182">
    <property type="entry name" value="GNAT_dom"/>
</dbReference>
<evidence type="ECO:0000313" key="5">
    <source>
        <dbReference type="EMBL" id="HIY60533.1"/>
    </source>
</evidence>